<proteinExistence type="evidence at transcript level"/>
<dbReference type="AGR" id="MGI:3603827"/>
<accession>Q3TM88</accession>
<dbReference type="EMBL" id="AK166073">
    <property type="protein sequence ID" value="BAE38554.1"/>
    <property type="molecule type" value="mRNA"/>
</dbReference>
<dbReference type="EMBL" id="AK084778">
    <property type="protein sequence ID" value="BAE43386.1"/>
    <property type="molecule type" value="mRNA"/>
</dbReference>
<evidence type="ECO:0000313" key="3">
    <source>
        <dbReference type="MGI" id="MGI:3603827"/>
    </source>
</evidence>
<reference evidence="1" key="5">
    <citation type="journal article" date="2002" name="Nature">
        <title>Analysis of the mouse transcriptome based on functional annotation of 60,770 full-length cDNAs.</title>
        <authorList>
            <consortium name="The FANTOM Consortium and the RIKEN Genome Exploration Research Group Phase I and II Team"/>
        </authorList>
    </citation>
    <scope>NUCLEOTIDE SEQUENCE</scope>
    <source>
        <strain evidence="2">C57BL/6J</strain>
        <tissue evidence="2">Heart</tissue>
        <tissue evidence="1">Lung</tissue>
    </source>
</reference>
<reference evidence="1" key="9">
    <citation type="journal article" date="2005" name="Science">
        <title>Antisense Transcription in the Mammalian Transcriptome.</title>
        <authorList>
            <consortium name="RIKEN Genome Exploration Research Group and Genome Science Group (Genome Network Project Core Group) and the FANTOM Consortium"/>
        </authorList>
    </citation>
    <scope>NUCLEOTIDE SEQUENCE</scope>
    <source>
        <strain evidence="2">C57BL/6J</strain>
        <tissue evidence="2">Heart</tissue>
        <tissue evidence="1">Lung</tissue>
    </source>
</reference>
<reference evidence="1" key="8">
    <citation type="journal article" date="2005" name="Science">
        <title>The Transcriptional Landscape of the Mammalian Genome.</title>
        <authorList>
            <consortium name="The FANTOM Consortium"/>
            <consortium name="Riken Genome Exploration Research Group and Genome Science Group (Genome Network Project Core Group)"/>
        </authorList>
    </citation>
    <scope>NUCLEOTIDE SEQUENCE</scope>
    <source>
        <strain evidence="2">C57BL/6J</strain>
        <tissue evidence="2">Heart</tissue>
        <tissue evidence="1">Lung</tissue>
    </source>
</reference>
<reference evidence="1" key="4">
    <citation type="journal article" date="2001" name="Nature">
        <title>Functional annotation of a full-length mouse cDNA collection.</title>
        <authorList>
            <consortium name="The RIKEN Genome Exploration Research Group Phase II Team and the FANTOM Consortium"/>
        </authorList>
    </citation>
    <scope>NUCLEOTIDE SEQUENCE</scope>
    <source>
        <strain evidence="2">C57BL/6J</strain>
        <tissue evidence="2">Heart</tissue>
        <tissue evidence="1">Lung</tissue>
    </source>
</reference>
<name>Q3TM88_MOUSE</name>
<reference evidence="1" key="1">
    <citation type="journal article" date="1999" name="Methods Enzymol.">
        <title>High-efficiency full-length cDNA cloning.</title>
        <authorList>
            <person name="Carninci P."/>
            <person name="Hayashizaki Y."/>
        </authorList>
    </citation>
    <scope>NUCLEOTIDE SEQUENCE</scope>
    <source>
        <strain evidence="2">C57BL/6J</strain>
        <tissue evidence="2">Heart</tissue>
        <tissue evidence="1">Lung</tissue>
    </source>
</reference>
<organism evidence="1">
    <name type="scientific">Mus musculus</name>
    <name type="common">Mouse</name>
    <dbReference type="NCBI Taxonomy" id="10090"/>
    <lineage>
        <taxon>Eukaryota</taxon>
        <taxon>Metazoa</taxon>
        <taxon>Chordata</taxon>
        <taxon>Craniata</taxon>
        <taxon>Vertebrata</taxon>
        <taxon>Euteleostomi</taxon>
        <taxon>Mammalia</taxon>
        <taxon>Eutheria</taxon>
        <taxon>Euarchontoglires</taxon>
        <taxon>Glires</taxon>
        <taxon>Rodentia</taxon>
        <taxon>Myomorpha</taxon>
        <taxon>Muroidea</taxon>
        <taxon>Muridae</taxon>
        <taxon>Murinae</taxon>
        <taxon>Mus</taxon>
        <taxon>Mus</taxon>
    </lineage>
</organism>
<reference evidence="2" key="6">
    <citation type="submission" date="2002-04" db="EMBL/GenBank/DDBJ databases">
        <authorList>
            <person name="Adachi J."/>
            <person name="Aizawa K."/>
            <person name="Akimura T."/>
            <person name="Arakawa T."/>
            <person name="Bono H."/>
            <person name="Carninci P."/>
            <person name="Fukuda S."/>
            <person name="Furuno M."/>
            <person name="Hanagaki T."/>
            <person name="Hara A."/>
            <person name="Hashizume W."/>
            <person name="Hayashida K."/>
            <person name="Hayatsu N."/>
            <person name="Hiramoto K."/>
            <person name="Hiraoka T."/>
            <person name="Hirozane T."/>
            <person name="Hori F."/>
            <person name="Imotani K."/>
            <person name="Ishii Y."/>
            <person name="Itoh M."/>
            <person name="Kagawa I."/>
            <person name="Kasukawa T."/>
            <person name="Katoh H."/>
            <person name="Kawai J."/>
            <person name="Kojima Y."/>
            <person name="Kondo S."/>
            <person name="Konno H."/>
            <person name="Kouda M."/>
            <person name="Koya S."/>
            <person name="Kurihara C."/>
            <person name="Matsuyama T."/>
            <person name="Miyazaki A."/>
            <person name="Murata M."/>
            <person name="Nakamura M."/>
            <person name="Nishi K."/>
            <person name="Nomura K."/>
            <person name="Numazaki R."/>
            <person name="Ohno M."/>
            <person name="Ohsato N."/>
            <person name="Okazaki Y."/>
            <person name="Saito R."/>
            <person name="Saitoh H."/>
            <person name="Sakai C."/>
            <person name="Sakai K."/>
            <person name="Sakazume N."/>
            <person name="Sano H."/>
            <person name="Sasaki D."/>
            <person name="Shibata K."/>
            <person name="Shinagawa A."/>
            <person name="Shiraki T."/>
            <person name="Sogabe Y."/>
            <person name="Tagami M."/>
            <person name="Tagawa A."/>
            <person name="Takahashi F."/>
            <person name="Takaku-Akahira S."/>
            <person name="Takeda Y."/>
            <person name="Tanaka T."/>
            <person name="Tomaru A."/>
            <person name="Toya T."/>
            <person name="Yasunishi A."/>
            <person name="Muramatsu M."/>
            <person name="Hayashizaki Y."/>
        </authorList>
    </citation>
    <scope>NUCLEOTIDE SEQUENCE</scope>
    <source>
        <strain evidence="2">C57BL/6J</strain>
        <tissue evidence="2">Heart</tissue>
    </source>
</reference>
<dbReference type="AlphaFoldDB" id="Q3TM88"/>
<sequence length="51" mass="5706">MPVQLHWEPMVSAPSHSQYLPFMKVFATLLLIPGSLEVLVAAQPCWLSFPP</sequence>
<protein>
    <submittedName>
        <fullName evidence="1">Uncharacterized protein</fullName>
    </submittedName>
</protein>
<reference evidence="1" key="7">
    <citation type="submission" date="2004-04" db="EMBL/GenBank/DDBJ databases">
        <authorList>
            <person name="Arakawa T."/>
            <person name="Carninci P."/>
            <person name="Fukuda S."/>
            <person name="Hashizume W."/>
            <person name="Hayashida K."/>
            <person name="Hori F."/>
            <person name="Iida J."/>
            <person name="Imamura K."/>
            <person name="Imotani K."/>
            <person name="Itoh M."/>
            <person name="Kanagawa S."/>
            <person name="Kawai J."/>
            <person name="Kojima M."/>
            <person name="Konno H."/>
            <person name="Murata M."/>
            <person name="Nakamura M."/>
            <person name="Ninomiya N."/>
            <person name="Nishiyori H."/>
            <person name="Nomura K."/>
            <person name="Ohno M."/>
            <person name="Sakazume N."/>
            <person name="Sano H."/>
            <person name="Sasaki D."/>
            <person name="Shibata K."/>
            <person name="Shiraki T."/>
            <person name="Tagami M."/>
            <person name="Tagami Y."/>
            <person name="Waki K."/>
            <person name="Watahiki A."/>
            <person name="Muramatsu M."/>
            <person name="Hayashizaki Y."/>
        </authorList>
    </citation>
    <scope>NUCLEOTIDE SEQUENCE</scope>
    <source>
        <tissue evidence="1">Lung</tissue>
    </source>
</reference>
<dbReference type="MGI" id="MGI:3603827">
    <property type="gene designation" value="D330041H03Rik"/>
</dbReference>
<evidence type="ECO:0000313" key="2">
    <source>
        <dbReference type="EMBL" id="BAE43386.1"/>
    </source>
</evidence>
<reference evidence="1" key="3">
    <citation type="journal article" date="2000" name="Genome Res.">
        <title>RIKEN integrated sequence analysis (RISA) system--384-format sequencing pipeline with 384 multicapillary sequencer.</title>
        <authorList>
            <person name="Shibata K."/>
            <person name="Itoh M."/>
            <person name="Aizawa K."/>
            <person name="Nagaoka S."/>
            <person name="Sasaki N."/>
            <person name="Carninci P."/>
            <person name="Konno H."/>
            <person name="Akiyama J."/>
            <person name="Nishi K."/>
            <person name="Kitsunai T."/>
            <person name="Tashiro H."/>
            <person name="Itoh M."/>
            <person name="Sumi N."/>
            <person name="Ishii Y."/>
            <person name="Nakamura S."/>
            <person name="Hazama M."/>
            <person name="Nishine T."/>
            <person name="Harada A."/>
            <person name="Yamamoto R."/>
            <person name="Matsumoto H."/>
            <person name="Sakaguchi S."/>
            <person name="Ikegami T."/>
            <person name="Kashiwagi K."/>
            <person name="Fujiwake S."/>
            <person name="Inoue K."/>
            <person name="Togawa Y."/>
            <person name="Izawa M."/>
            <person name="Ohara E."/>
            <person name="Watahiki M."/>
            <person name="Yoneda Y."/>
            <person name="Ishikawa T."/>
            <person name="Ozawa K."/>
            <person name="Tanaka T."/>
            <person name="Matsuura S."/>
            <person name="Kawai J."/>
            <person name="Okazaki Y."/>
            <person name="Muramatsu M."/>
            <person name="Inoue Y."/>
            <person name="Kira A."/>
            <person name="Hayashizaki Y."/>
        </authorList>
    </citation>
    <scope>NUCLEOTIDE SEQUENCE</scope>
    <source>
        <strain evidence="2">C57BL/6J</strain>
        <tissue evidence="2">Heart</tissue>
        <tissue evidence="1">Lung</tissue>
    </source>
</reference>
<reference evidence="1" key="2">
    <citation type="journal article" date="2000" name="Genome Res.">
        <title>Normalization and subtraction of cap-trapper-selected cDNAs to prepare full-length cDNA libraries for rapid discovery of new genes.</title>
        <authorList>
            <person name="Carninci P."/>
            <person name="Shibata Y."/>
            <person name="Hayatsu N."/>
            <person name="Sugahara Y."/>
            <person name="Shibata K."/>
            <person name="Itoh M."/>
            <person name="Konno H."/>
            <person name="Okazaki Y."/>
            <person name="Muramatsu M."/>
            <person name="Hayashizaki Y."/>
        </authorList>
    </citation>
    <scope>NUCLEOTIDE SEQUENCE</scope>
    <source>
        <strain evidence="2">C57BL/6J</strain>
        <tissue evidence="2">Heart</tissue>
        <tissue evidence="1">Lung</tissue>
    </source>
</reference>
<evidence type="ECO:0000313" key="1">
    <source>
        <dbReference type="EMBL" id="BAE38554.1"/>
    </source>
</evidence>
<gene>
    <name evidence="3" type="primary">D330041H03Rik</name>
</gene>